<dbReference type="AlphaFoldDB" id="A0A255G3Y6"/>
<dbReference type="OrthoDB" id="3734102at2"/>
<accession>A0A255G3Y6</accession>
<name>A0A255G3Y6_9ACTN</name>
<sequence length="155" mass="17149">MVAQQVLARLEIPAPTAYTGPDHTRNEWQMMVVGYPVWLWTTGPDSYTTTVTEQGLTMTLTARRTTTEFRLGDGTTKFCGRTTPYNNAVQPGARSPSCDHVYQKPSKPGSYQISATTHWQVTWSALGQTGTLPFQRTGPTTELPVGELVSVRVRD</sequence>
<keyword evidence="2" id="KW-1185">Reference proteome</keyword>
<organism evidence="1 2">
    <name type="scientific">Enemella evansiae</name>
    <dbReference type="NCBI Taxonomy" id="2016499"/>
    <lineage>
        <taxon>Bacteria</taxon>
        <taxon>Bacillati</taxon>
        <taxon>Actinomycetota</taxon>
        <taxon>Actinomycetes</taxon>
        <taxon>Propionibacteriales</taxon>
        <taxon>Propionibacteriaceae</taxon>
        <taxon>Enemella</taxon>
    </lineage>
</organism>
<dbReference type="RefSeq" id="WP_094358415.1">
    <property type="nucleotide sequence ID" value="NZ_NMVK01000016.1"/>
</dbReference>
<evidence type="ECO:0008006" key="3">
    <source>
        <dbReference type="Google" id="ProtNLM"/>
    </source>
</evidence>
<protein>
    <recommendedName>
        <fullName evidence="3">ATP/GTP-binding protein</fullName>
    </recommendedName>
</protein>
<reference evidence="1 2" key="1">
    <citation type="submission" date="2017-07" db="EMBL/GenBank/DDBJ databases">
        <title>Draft whole genome sequences of clinical Proprionibacteriaceae strains.</title>
        <authorList>
            <person name="Bernier A.-M."/>
            <person name="Bernard K."/>
            <person name="Domingo M.-C."/>
        </authorList>
    </citation>
    <scope>NUCLEOTIDE SEQUENCE [LARGE SCALE GENOMIC DNA]</scope>
    <source>
        <strain evidence="1 2">NML 030167</strain>
    </source>
</reference>
<evidence type="ECO:0000313" key="1">
    <source>
        <dbReference type="EMBL" id="OYO10585.1"/>
    </source>
</evidence>
<gene>
    <name evidence="1" type="ORF">CGZ94_16370</name>
</gene>
<proteinExistence type="predicted"/>
<evidence type="ECO:0000313" key="2">
    <source>
        <dbReference type="Proteomes" id="UP000215896"/>
    </source>
</evidence>
<dbReference type="EMBL" id="NMVO01000016">
    <property type="protein sequence ID" value="OYO10585.1"/>
    <property type="molecule type" value="Genomic_DNA"/>
</dbReference>
<dbReference type="Proteomes" id="UP000215896">
    <property type="component" value="Unassembled WGS sequence"/>
</dbReference>
<comment type="caution">
    <text evidence="1">The sequence shown here is derived from an EMBL/GenBank/DDBJ whole genome shotgun (WGS) entry which is preliminary data.</text>
</comment>